<keyword evidence="3" id="KW-0547">Nucleotide-binding</keyword>
<sequence length="470" mass="49045">MQVSVTGWGWRHAGRRAWAVRELDLEVAPGEKVLLVGPSGAGKSTLLLALAGLLDPSSAEETEGRITLDGVDAREARGRAGLVQQDPATSLVMARAGDDVAFGPECWGVEPAEIWPRVDEALDDVGFTLGRSRATAGLSGGEAQRLALAGVVALRPELLLLDEPTASLDPAGVLVARAAVGRVLERTGAGLVMVEHRPGPWLDLVDRVVALDASGVVADGPPAAVLSGERGRWLAEHRVWVPGFEPSWPWHAPAAGEALLQAESVTHRHRGASRPSPEDVSLVLHRGEAVAVTGRNGVGKTTFAQALGGLLRPSAGSVRATPALSADRRPLCTWRASALAGAVGSVFQRPEQQFVTGRVVDEVALGVRLAGGAPSTATDLLERLGLARLAAADPHTLSGGEQRRLSVAAVLAAAPQVLVLDEPSFGQDARTWAELVRLLQALLEEGRSVAAVTHDRPLVGALAARELVLG</sequence>
<dbReference type="PANTHER" id="PTHR43553">
    <property type="entry name" value="HEAVY METAL TRANSPORTER"/>
    <property type="match status" value="1"/>
</dbReference>
<dbReference type="GO" id="GO:0016887">
    <property type="term" value="F:ATP hydrolysis activity"/>
    <property type="evidence" value="ECO:0007669"/>
    <property type="project" value="InterPro"/>
</dbReference>
<evidence type="ECO:0000256" key="3">
    <source>
        <dbReference type="ARBA" id="ARBA00022741"/>
    </source>
</evidence>
<comment type="similarity">
    <text evidence="1">Belongs to the ABC transporter superfamily.</text>
</comment>
<evidence type="ECO:0000256" key="2">
    <source>
        <dbReference type="ARBA" id="ARBA00022448"/>
    </source>
</evidence>
<dbReference type="Gene3D" id="3.40.50.300">
    <property type="entry name" value="P-loop containing nucleotide triphosphate hydrolases"/>
    <property type="match status" value="2"/>
</dbReference>
<feature type="domain" description="ABC transporter" evidence="5">
    <location>
        <begin position="260"/>
        <end position="470"/>
    </location>
</feature>
<dbReference type="InterPro" id="IPR003439">
    <property type="entry name" value="ABC_transporter-like_ATP-bd"/>
</dbReference>
<reference evidence="6 7" key="1">
    <citation type="submission" date="2018-10" db="EMBL/GenBank/DDBJ databases">
        <title>Genomic Encyclopedia of Archaeal and Bacterial Type Strains, Phase II (KMG-II): from individual species to whole genera.</title>
        <authorList>
            <person name="Goeker M."/>
        </authorList>
    </citation>
    <scope>NUCLEOTIDE SEQUENCE [LARGE SCALE GENOMIC DNA]</scope>
    <source>
        <strain evidence="6 7">RP-AC37</strain>
    </source>
</reference>
<evidence type="ECO:0000256" key="1">
    <source>
        <dbReference type="ARBA" id="ARBA00005417"/>
    </source>
</evidence>
<dbReference type="InterPro" id="IPR017871">
    <property type="entry name" value="ABC_transporter-like_CS"/>
</dbReference>
<dbReference type="EMBL" id="RBWV01000013">
    <property type="protein sequence ID" value="RKS72473.1"/>
    <property type="molecule type" value="Genomic_DNA"/>
</dbReference>
<dbReference type="InParanoid" id="A0A420XME6"/>
<evidence type="ECO:0000313" key="6">
    <source>
        <dbReference type="EMBL" id="RKS72473.1"/>
    </source>
</evidence>
<dbReference type="RefSeq" id="WP_121194019.1">
    <property type="nucleotide sequence ID" value="NZ_RBWV01000013.1"/>
</dbReference>
<dbReference type="CDD" id="cd03225">
    <property type="entry name" value="ABC_cobalt_CbiO_domain1"/>
    <property type="match status" value="2"/>
</dbReference>
<dbReference type="PROSITE" id="PS00211">
    <property type="entry name" value="ABC_TRANSPORTER_1"/>
    <property type="match status" value="2"/>
</dbReference>
<dbReference type="InterPro" id="IPR015856">
    <property type="entry name" value="ABC_transpr_CbiO/EcfA_su"/>
</dbReference>
<evidence type="ECO:0000313" key="7">
    <source>
        <dbReference type="Proteomes" id="UP000281955"/>
    </source>
</evidence>
<dbReference type="Proteomes" id="UP000281955">
    <property type="component" value="Unassembled WGS sequence"/>
</dbReference>
<accession>A0A420XME6</accession>
<dbReference type="InterPro" id="IPR050095">
    <property type="entry name" value="ECF_ABC_transporter_ATP-bd"/>
</dbReference>
<dbReference type="AlphaFoldDB" id="A0A420XME6"/>
<evidence type="ECO:0000259" key="5">
    <source>
        <dbReference type="PROSITE" id="PS50893"/>
    </source>
</evidence>
<keyword evidence="2" id="KW-0813">Transport</keyword>
<keyword evidence="4 6" id="KW-0067">ATP-binding</keyword>
<dbReference type="GO" id="GO:0042626">
    <property type="term" value="F:ATPase-coupled transmembrane transporter activity"/>
    <property type="evidence" value="ECO:0007669"/>
    <property type="project" value="TreeGrafter"/>
</dbReference>
<name>A0A420XME6_9ACTN</name>
<organism evidence="6 7">
    <name type="scientific">Motilibacter peucedani</name>
    <dbReference type="NCBI Taxonomy" id="598650"/>
    <lineage>
        <taxon>Bacteria</taxon>
        <taxon>Bacillati</taxon>
        <taxon>Actinomycetota</taxon>
        <taxon>Actinomycetes</taxon>
        <taxon>Motilibacterales</taxon>
        <taxon>Motilibacteraceae</taxon>
        <taxon>Motilibacter</taxon>
    </lineage>
</organism>
<dbReference type="Pfam" id="PF00005">
    <property type="entry name" value="ABC_tran"/>
    <property type="match status" value="2"/>
</dbReference>
<protein>
    <submittedName>
        <fullName evidence="6">Energy-coupling factor transport system ATP-binding protein</fullName>
    </submittedName>
</protein>
<gene>
    <name evidence="6" type="ORF">CLV35_2717</name>
</gene>
<dbReference type="PROSITE" id="PS50893">
    <property type="entry name" value="ABC_TRANSPORTER_2"/>
    <property type="match status" value="2"/>
</dbReference>
<dbReference type="PANTHER" id="PTHR43553:SF24">
    <property type="entry name" value="ENERGY-COUPLING FACTOR TRANSPORTER ATP-BINDING PROTEIN ECFA1"/>
    <property type="match status" value="1"/>
</dbReference>
<feature type="domain" description="ABC transporter" evidence="5">
    <location>
        <begin position="3"/>
        <end position="238"/>
    </location>
</feature>
<dbReference type="SMART" id="SM00382">
    <property type="entry name" value="AAA"/>
    <property type="match status" value="2"/>
</dbReference>
<keyword evidence="7" id="KW-1185">Reference proteome</keyword>
<dbReference type="InterPro" id="IPR027417">
    <property type="entry name" value="P-loop_NTPase"/>
</dbReference>
<dbReference type="SUPFAM" id="SSF52540">
    <property type="entry name" value="P-loop containing nucleoside triphosphate hydrolases"/>
    <property type="match status" value="2"/>
</dbReference>
<dbReference type="GO" id="GO:0005524">
    <property type="term" value="F:ATP binding"/>
    <property type="evidence" value="ECO:0007669"/>
    <property type="project" value="UniProtKB-KW"/>
</dbReference>
<comment type="caution">
    <text evidence="6">The sequence shown here is derived from an EMBL/GenBank/DDBJ whole genome shotgun (WGS) entry which is preliminary data.</text>
</comment>
<dbReference type="GO" id="GO:0043190">
    <property type="term" value="C:ATP-binding cassette (ABC) transporter complex"/>
    <property type="evidence" value="ECO:0007669"/>
    <property type="project" value="TreeGrafter"/>
</dbReference>
<proteinExistence type="inferred from homology"/>
<dbReference type="InterPro" id="IPR003593">
    <property type="entry name" value="AAA+_ATPase"/>
</dbReference>
<dbReference type="OrthoDB" id="501320at2"/>
<evidence type="ECO:0000256" key="4">
    <source>
        <dbReference type="ARBA" id="ARBA00022840"/>
    </source>
</evidence>